<evidence type="ECO:0000313" key="2">
    <source>
        <dbReference type="Proteomes" id="UP000186804"/>
    </source>
</evidence>
<reference evidence="1 2" key="1">
    <citation type="submission" date="2016-10" db="EMBL/GenBank/DDBJ databases">
        <title>Reductive evolution of mitochondrial metabolism and differential evolution of invasion-related proteins in Cryptosporidium.</title>
        <authorList>
            <person name="Liu S."/>
            <person name="Roellig D.M."/>
            <person name="Guo Y."/>
            <person name="Li N."/>
            <person name="Frace M.A."/>
            <person name="Tang K."/>
            <person name="Zhang L."/>
            <person name="Feng Y."/>
            <person name="Xiao L."/>
        </authorList>
    </citation>
    <scope>NUCLEOTIDE SEQUENCE [LARGE SCALE GENOMIC DNA]</scope>
    <source>
        <strain evidence="1">30847</strain>
    </source>
</reference>
<name>A0A1J4MR35_9CRYT</name>
<comment type="caution">
    <text evidence="1">The sequence shown here is derived from an EMBL/GenBank/DDBJ whole genome shotgun (WGS) entry which is preliminary data.</text>
</comment>
<dbReference type="OrthoDB" id="343193at2759"/>
<dbReference type="Proteomes" id="UP000186804">
    <property type="component" value="Unassembled WGS sequence"/>
</dbReference>
<dbReference type="VEuPathDB" id="CryptoDB:cand_000400"/>
<sequence>MKKLDFCEIQKKRALEYCSRQIPSCEDISLKKESIIEGCKYKQFQIELESNELKSRDVDSVYMDFQLNTSPFSMQPCIIRKEKHEANYPNFEITYDLNIPNITYQVSQSSKFYEEIYSKIYSQYSTVSCSSCSTTSSIKLCKSNLANCNEEDESYSLFWDDEPLYSTNPVLLGEISGLLRQKFEKEELYEMTIELPNISKNEAETILDYSYYCNEFAFLKHYQMAYPFEGYCFKPNVQLQWLFIEEWPHLVVMTIPGTKINQNDELFADLRLLNLGNSKSLPKQNIYNKLLTKDLPVRKLSDLCCVCKSEFDSQTDSKIAKCISCLCYIHEYCGYCHSHLEASYSCHPCLKKAFSTIFGLRKRKEAIILSNRESNEVSQSNCNIQGISNIFSGSLQACNSCYNIWNKKMKFTDKKISFLCRVMKNHFEKDTENTLDDTLDVFYAQSPTKNNMHDEYSEDIDLNLIENCYQIVKILLNMVNELKSNIDITKFCGNIAASNNYILNKSLNIEREKKIFSENIIFDTWRKSKWKDFIFWDYDMNGWVASLRSNGLQCFFPVFSVNSFISSFNDAELWLQNRLSETIIPGGILAAIEKNRTSSNFFLNNSSMLNSSPKARISPSSFHSPYLPTDLASHPDYQIQLSISQDCKFSNNIRREDDYSQLIDSTEELEARYKRVGDSTISNISQEVVSRQDRCVSTNFNQNVLSSFSMTSYNSKLCYSPINKKRRIRSTLPVTSNAAKCPTEWRVRGITWHAERKAFIVPYRRDRDGGLTSTTFGAMKYGSPLTAFLKALDFRENYLKEQAMKLSESIKLPHTISEQVSLIRNLPDISWDSEKMVWKALTEEDTENQLQQENNSSSIIEVDAKYYGARIAYEIAEVYYVRHKALKLKTKESQFNSGYNINTTRLKNRDIGYDHSTNGSIKTKFFTNRVSPHMLMSQNSFLDFGSKPVLNIQNIRLRIVYSTGEEEIRNDIIAWHRGANTWIILNRYNDSNEIEIIDRGKLENICPLTGQGFSLAYLLIKILEACIDDIFPSSCRVYIHAEDAESVIESEDLANLLRPLPTGISWYYKKRRFYTSNGLDSNGRGQHFSIALYGSLISAFNAAIDYRNIFLKNRRKNTLPKVMWILCYPFNINLLTQDQRQESSTIMHKNKSRKINNKFESLRSNHSKISASIDEHLSSDSCIPTNSFDNQNNWLHPTTVSLLEDQLGSHQNDLDSQILNLDILS</sequence>
<dbReference type="RefSeq" id="XP_067068365.1">
    <property type="nucleotide sequence ID" value="XM_067210290.1"/>
</dbReference>
<keyword evidence="2" id="KW-1185">Reference proteome</keyword>
<evidence type="ECO:0000313" key="1">
    <source>
        <dbReference type="EMBL" id="OII76519.1"/>
    </source>
</evidence>
<dbReference type="GeneID" id="92364225"/>
<protein>
    <submittedName>
        <fullName evidence="1">Uncharacterized protein</fullName>
    </submittedName>
</protein>
<organism evidence="1 2">
    <name type="scientific">Cryptosporidium andersoni</name>
    <dbReference type="NCBI Taxonomy" id="117008"/>
    <lineage>
        <taxon>Eukaryota</taxon>
        <taxon>Sar</taxon>
        <taxon>Alveolata</taxon>
        <taxon>Apicomplexa</taxon>
        <taxon>Conoidasida</taxon>
        <taxon>Coccidia</taxon>
        <taxon>Eucoccidiorida</taxon>
        <taxon>Eimeriorina</taxon>
        <taxon>Cryptosporidiidae</taxon>
        <taxon>Cryptosporidium</taxon>
    </lineage>
</organism>
<gene>
    <name evidence="1" type="ORF">cand_000400</name>
</gene>
<dbReference type="AlphaFoldDB" id="A0A1J4MR35"/>
<proteinExistence type="predicted"/>
<dbReference type="EMBL" id="LRBS01000057">
    <property type="protein sequence ID" value="OII76519.1"/>
    <property type="molecule type" value="Genomic_DNA"/>
</dbReference>
<accession>A0A1J4MR35</accession>